<keyword evidence="3" id="KW-0997">Cell inner membrane</keyword>
<evidence type="ECO:0000256" key="1">
    <source>
        <dbReference type="ARBA" id="ARBA00022448"/>
    </source>
</evidence>
<evidence type="ECO:0000256" key="8">
    <source>
        <dbReference type="ARBA" id="ARBA00023136"/>
    </source>
</evidence>
<evidence type="ECO:0000259" key="9">
    <source>
        <dbReference type="PROSITE" id="PS50893"/>
    </source>
</evidence>
<dbReference type="OrthoDB" id="5298774at2"/>
<dbReference type="PANTHER" id="PTHR43875">
    <property type="entry name" value="MALTODEXTRIN IMPORT ATP-BINDING PROTEIN MSMX"/>
    <property type="match status" value="1"/>
</dbReference>
<keyword evidence="6 10" id="KW-0067">ATP-binding</keyword>
<evidence type="ECO:0000256" key="3">
    <source>
        <dbReference type="ARBA" id="ARBA00022519"/>
    </source>
</evidence>
<dbReference type="InterPro" id="IPR047641">
    <property type="entry name" value="ABC_transpr_MalK/UgpC-like"/>
</dbReference>
<evidence type="ECO:0000256" key="5">
    <source>
        <dbReference type="ARBA" id="ARBA00022741"/>
    </source>
</evidence>
<dbReference type="Pfam" id="PF00005">
    <property type="entry name" value="ABC_tran"/>
    <property type="match status" value="1"/>
</dbReference>
<dbReference type="RefSeq" id="WP_025372619.1">
    <property type="nucleotide sequence ID" value="NZ_CP003915.1"/>
</dbReference>
<proteinExistence type="predicted"/>
<dbReference type="EC" id="3.6.3.20" evidence="10"/>
<keyword evidence="5" id="KW-0547">Nucleotide-binding</keyword>
<reference evidence="10 11" key="1">
    <citation type="journal article" date="2014" name="Microbiology">
        <title>Unravelling the complete genome sequence of Advenella mimigardefordensis strain DPN7T and novel insights in the catabolism of the xenobiotic polythioester precursor 3,3'-dithiodipropionate.</title>
        <authorList>
            <person name="Wubbeler J.H."/>
            <person name="Hiessl S."/>
            <person name="Schuldes J."/>
            <person name="Thurmer A."/>
            <person name="Daniel R."/>
            <person name="Steinbuchel A."/>
        </authorList>
    </citation>
    <scope>NUCLEOTIDE SEQUENCE [LARGE SCALE GENOMIC DNA]</scope>
    <source>
        <strain evidence="11">DSM 17166 / LMG 22922 / DPN7</strain>
    </source>
</reference>
<sequence length="360" mass="39940">MATLQFNDIRKTYPGNVAVIHGVNLDVQDGEFIVIVGPSGCGKSTLMRMVAGLESVTDGRILIDGNIVNDLEPAERDIAMVFQNYALYPHMSVYENMAYGLKIRKLTKQQIDERVQQAAGILELGNLLDRRPKQLSGGQRQRVAMGRAIVREPKVFLFDEPLSNLDAKLRVQMRLEIQKLHRRLRTTSLYVTHDQVEAMTLADRMIVMNKGVAEQIGTPIEVFEKPATTFVAAFIGSPPMNLLPVSVAANGDIVSKAGRKMAVPATQVPELARGKEIILGFRPEHMVLDQPGIPMTIEMIEILGSEKLIHGRVGDTLAVIRCDVHETATAHYKIGDEINAGADARHPLHWFDPITTRRID</sequence>
<dbReference type="Gene3D" id="2.40.50.100">
    <property type="match status" value="1"/>
</dbReference>
<keyword evidence="8" id="KW-0472">Membrane</keyword>
<evidence type="ECO:0000256" key="6">
    <source>
        <dbReference type="ARBA" id="ARBA00022840"/>
    </source>
</evidence>
<dbReference type="eggNOG" id="COG3842">
    <property type="taxonomic scope" value="Bacteria"/>
</dbReference>
<evidence type="ECO:0000313" key="11">
    <source>
        <dbReference type="Proteomes" id="UP000019095"/>
    </source>
</evidence>
<gene>
    <name evidence="10" type="primary">ugpC</name>
    <name evidence="10" type="ORF">MIM_c19040</name>
</gene>
<dbReference type="GO" id="GO:0140359">
    <property type="term" value="F:ABC-type transporter activity"/>
    <property type="evidence" value="ECO:0007669"/>
    <property type="project" value="InterPro"/>
</dbReference>
<keyword evidence="7" id="KW-1278">Translocase</keyword>
<protein>
    <submittedName>
        <fullName evidence="10">sn-glycerol-3-phosphate import ATP-binding protein UgpC</fullName>
        <ecNumber evidence="10">3.6.3.20</ecNumber>
    </submittedName>
</protein>
<dbReference type="InterPro" id="IPR008995">
    <property type="entry name" value="Mo/tungstate-bd_C_term_dom"/>
</dbReference>
<accession>W0PAV4</accession>
<name>W0PAV4_ADVMD</name>
<evidence type="ECO:0000256" key="7">
    <source>
        <dbReference type="ARBA" id="ARBA00022967"/>
    </source>
</evidence>
<evidence type="ECO:0000313" key="10">
    <source>
        <dbReference type="EMBL" id="AHG63984.1"/>
    </source>
</evidence>
<dbReference type="GO" id="GO:0005524">
    <property type="term" value="F:ATP binding"/>
    <property type="evidence" value="ECO:0007669"/>
    <property type="project" value="UniProtKB-KW"/>
</dbReference>
<dbReference type="STRING" id="1247726.MIM_c19040"/>
<dbReference type="PANTHER" id="PTHR43875:SF12">
    <property type="entry name" value="SN-GLYCEROL-3-PHOSPHATE IMPORT ATP-BINDING PROTEIN UGPC"/>
    <property type="match status" value="1"/>
</dbReference>
<organism evidence="10 11">
    <name type="scientific">Advenella mimigardefordensis (strain DSM 17166 / LMG 22922 / DPN7)</name>
    <dbReference type="NCBI Taxonomy" id="1247726"/>
    <lineage>
        <taxon>Bacteria</taxon>
        <taxon>Pseudomonadati</taxon>
        <taxon>Pseudomonadota</taxon>
        <taxon>Betaproteobacteria</taxon>
        <taxon>Burkholderiales</taxon>
        <taxon>Alcaligenaceae</taxon>
    </lineage>
</organism>
<dbReference type="PROSITE" id="PS00211">
    <property type="entry name" value="ABC_TRANSPORTER_1"/>
    <property type="match status" value="1"/>
</dbReference>
<dbReference type="GO" id="GO:0015794">
    <property type="term" value="P:glycerol-3-phosphate transmembrane transport"/>
    <property type="evidence" value="ECO:0007669"/>
    <property type="project" value="TreeGrafter"/>
</dbReference>
<dbReference type="SMART" id="SM00382">
    <property type="entry name" value="AAA"/>
    <property type="match status" value="1"/>
</dbReference>
<dbReference type="SUPFAM" id="SSF52540">
    <property type="entry name" value="P-loop containing nucleoside triphosphate hydrolases"/>
    <property type="match status" value="1"/>
</dbReference>
<dbReference type="PROSITE" id="PS50893">
    <property type="entry name" value="ABC_TRANSPORTER_2"/>
    <property type="match status" value="1"/>
</dbReference>
<dbReference type="EMBL" id="CP003915">
    <property type="protein sequence ID" value="AHG63984.1"/>
    <property type="molecule type" value="Genomic_DNA"/>
</dbReference>
<dbReference type="Gene3D" id="2.40.50.140">
    <property type="entry name" value="Nucleic acid-binding proteins"/>
    <property type="match status" value="1"/>
</dbReference>
<dbReference type="GO" id="GO:0001407">
    <property type="term" value="P:glycerophosphodiester transmembrane transport"/>
    <property type="evidence" value="ECO:0007669"/>
    <property type="project" value="TreeGrafter"/>
</dbReference>
<dbReference type="InterPro" id="IPR027417">
    <property type="entry name" value="P-loop_NTPase"/>
</dbReference>
<dbReference type="Pfam" id="PF17912">
    <property type="entry name" value="OB_MalK"/>
    <property type="match status" value="1"/>
</dbReference>
<dbReference type="InterPro" id="IPR015855">
    <property type="entry name" value="ABC_transpr_MalK-like"/>
</dbReference>
<keyword evidence="10" id="KW-0378">Hydrolase</keyword>
<feature type="domain" description="ABC transporter" evidence="9">
    <location>
        <begin position="4"/>
        <end position="235"/>
    </location>
</feature>
<evidence type="ECO:0000256" key="4">
    <source>
        <dbReference type="ARBA" id="ARBA00022597"/>
    </source>
</evidence>
<dbReference type="KEGG" id="amim:MIM_c19040"/>
<dbReference type="FunFam" id="3.40.50.300:FF:000042">
    <property type="entry name" value="Maltose/maltodextrin ABC transporter, ATP-binding protein"/>
    <property type="match status" value="1"/>
</dbReference>
<dbReference type="Proteomes" id="UP000019095">
    <property type="component" value="Chromosome"/>
</dbReference>
<dbReference type="NCBIfam" id="NF008653">
    <property type="entry name" value="PRK11650.1"/>
    <property type="match status" value="1"/>
</dbReference>
<keyword evidence="1" id="KW-0813">Transport</keyword>
<dbReference type="InterPro" id="IPR003439">
    <property type="entry name" value="ABC_transporter-like_ATP-bd"/>
</dbReference>
<dbReference type="PATRIC" id="fig|1247726.3.peg.2101"/>
<dbReference type="InterPro" id="IPR012340">
    <property type="entry name" value="NA-bd_OB-fold"/>
</dbReference>
<keyword evidence="4" id="KW-0762">Sugar transport</keyword>
<dbReference type="InterPro" id="IPR003593">
    <property type="entry name" value="AAA+_ATPase"/>
</dbReference>
<dbReference type="GO" id="GO:0016887">
    <property type="term" value="F:ATP hydrolysis activity"/>
    <property type="evidence" value="ECO:0007669"/>
    <property type="project" value="InterPro"/>
</dbReference>
<dbReference type="GO" id="GO:0055052">
    <property type="term" value="C:ATP-binding cassette (ABC) transporter complex, substrate-binding subunit-containing"/>
    <property type="evidence" value="ECO:0007669"/>
    <property type="project" value="TreeGrafter"/>
</dbReference>
<dbReference type="Gene3D" id="3.40.50.300">
    <property type="entry name" value="P-loop containing nucleotide triphosphate hydrolases"/>
    <property type="match status" value="1"/>
</dbReference>
<dbReference type="InterPro" id="IPR017871">
    <property type="entry name" value="ABC_transporter-like_CS"/>
</dbReference>
<dbReference type="CDD" id="cd03301">
    <property type="entry name" value="ABC_MalK_N"/>
    <property type="match status" value="1"/>
</dbReference>
<dbReference type="HOGENOM" id="CLU_000604_1_1_4"/>
<dbReference type="GO" id="GO:0008643">
    <property type="term" value="P:carbohydrate transport"/>
    <property type="evidence" value="ECO:0007669"/>
    <property type="project" value="InterPro"/>
</dbReference>
<keyword evidence="11" id="KW-1185">Reference proteome</keyword>
<keyword evidence="2" id="KW-1003">Cell membrane</keyword>
<dbReference type="InterPro" id="IPR040582">
    <property type="entry name" value="OB_MalK-like"/>
</dbReference>
<dbReference type="AlphaFoldDB" id="W0PAV4"/>
<evidence type="ECO:0000256" key="2">
    <source>
        <dbReference type="ARBA" id="ARBA00022475"/>
    </source>
</evidence>
<dbReference type="SUPFAM" id="SSF50331">
    <property type="entry name" value="MOP-like"/>
    <property type="match status" value="1"/>
</dbReference>